<keyword evidence="13" id="KW-1185">Reference proteome</keyword>
<evidence type="ECO:0000259" key="11">
    <source>
        <dbReference type="PROSITE" id="PS50893"/>
    </source>
</evidence>
<evidence type="ECO:0000256" key="3">
    <source>
        <dbReference type="ARBA" id="ARBA00022475"/>
    </source>
</evidence>
<dbReference type="GO" id="GO:0005524">
    <property type="term" value="F:ATP binding"/>
    <property type="evidence" value="ECO:0007669"/>
    <property type="project" value="UniProtKB-KW"/>
</dbReference>
<evidence type="ECO:0000256" key="6">
    <source>
        <dbReference type="ARBA" id="ARBA00022967"/>
    </source>
</evidence>
<accession>A0A1E5L0V6</accession>
<comment type="catalytic activity">
    <reaction evidence="9">
        <text>ATP + H2O = ADP + phosphate + H(+)</text>
        <dbReference type="Rhea" id="RHEA:13065"/>
        <dbReference type="ChEBI" id="CHEBI:15377"/>
        <dbReference type="ChEBI" id="CHEBI:15378"/>
        <dbReference type="ChEBI" id="CHEBI:30616"/>
        <dbReference type="ChEBI" id="CHEBI:43474"/>
        <dbReference type="ChEBI" id="CHEBI:456216"/>
    </reaction>
</comment>
<dbReference type="InterPro" id="IPR027417">
    <property type="entry name" value="P-loop_NTPase"/>
</dbReference>
<organism evidence="12 13">
    <name type="scientific">Enterococcus rivorum</name>
    <dbReference type="NCBI Taxonomy" id="762845"/>
    <lineage>
        <taxon>Bacteria</taxon>
        <taxon>Bacillati</taxon>
        <taxon>Bacillota</taxon>
        <taxon>Bacilli</taxon>
        <taxon>Lactobacillales</taxon>
        <taxon>Enterococcaceae</taxon>
        <taxon>Enterococcus</taxon>
    </lineage>
</organism>
<dbReference type="PANTHER" id="PTHR43166:SF30">
    <property type="entry name" value="METHIONINE IMPORT ATP-BINDING PROTEIN METN"/>
    <property type="match status" value="1"/>
</dbReference>
<evidence type="ECO:0000256" key="8">
    <source>
        <dbReference type="ARBA" id="ARBA00023136"/>
    </source>
</evidence>
<dbReference type="PROSITE" id="PS50893">
    <property type="entry name" value="ABC_TRANSPORTER_2"/>
    <property type="match status" value="1"/>
</dbReference>
<evidence type="ECO:0000313" key="13">
    <source>
        <dbReference type="Proteomes" id="UP000095256"/>
    </source>
</evidence>
<dbReference type="SMART" id="SM00382">
    <property type="entry name" value="AAA"/>
    <property type="match status" value="1"/>
</dbReference>
<dbReference type="Proteomes" id="UP000095256">
    <property type="component" value="Unassembled WGS sequence"/>
</dbReference>
<dbReference type="InterPro" id="IPR050086">
    <property type="entry name" value="MetN_ABC_transporter-like"/>
</dbReference>
<dbReference type="Gene3D" id="3.40.50.300">
    <property type="entry name" value="P-loop containing nucleotide triphosphate hydrolases"/>
    <property type="match status" value="1"/>
</dbReference>
<dbReference type="GO" id="GO:0005886">
    <property type="term" value="C:plasma membrane"/>
    <property type="evidence" value="ECO:0007669"/>
    <property type="project" value="UniProtKB-ARBA"/>
</dbReference>
<comment type="similarity">
    <text evidence="1">Belongs to the ABC transporter superfamily.</text>
</comment>
<dbReference type="InterPro" id="IPR003439">
    <property type="entry name" value="ABC_transporter-like_ATP-bd"/>
</dbReference>
<evidence type="ECO:0000256" key="1">
    <source>
        <dbReference type="ARBA" id="ARBA00005417"/>
    </source>
</evidence>
<evidence type="ECO:0000256" key="7">
    <source>
        <dbReference type="ARBA" id="ARBA00022970"/>
    </source>
</evidence>
<keyword evidence="3" id="KW-1003">Cell membrane</keyword>
<evidence type="ECO:0000256" key="2">
    <source>
        <dbReference type="ARBA" id="ARBA00022448"/>
    </source>
</evidence>
<dbReference type="PROSITE" id="PS00211">
    <property type="entry name" value="ABC_TRANSPORTER_1"/>
    <property type="match status" value="1"/>
</dbReference>
<dbReference type="GO" id="GO:0006865">
    <property type="term" value="P:amino acid transport"/>
    <property type="evidence" value="ECO:0007669"/>
    <property type="project" value="UniProtKB-KW"/>
</dbReference>
<comment type="function">
    <text evidence="10">Part of the ABC transporter FtsEX involved in cellular division. Has ATPase activity. Essential for cell division and viability.</text>
</comment>
<dbReference type="FunFam" id="3.40.50.300:FF:000056">
    <property type="entry name" value="Cell division ATP-binding protein FtsE"/>
    <property type="match status" value="1"/>
</dbReference>
<evidence type="ECO:0000256" key="10">
    <source>
        <dbReference type="ARBA" id="ARBA00055994"/>
    </source>
</evidence>
<feature type="domain" description="ABC transporter" evidence="11">
    <location>
        <begin position="2"/>
        <end position="238"/>
    </location>
</feature>
<dbReference type="Pfam" id="PF00005">
    <property type="entry name" value="ABC_tran"/>
    <property type="match status" value="1"/>
</dbReference>
<comment type="caution">
    <text evidence="12">The sequence shown here is derived from an EMBL/GenBank/DDBJ whole genome shotgun (WGS) entry which is preliminary data.</text>
</comment>
<sequence length="244" mass="28149">MITFENITKVYRHQETEIKALNKINLTIDSHEIFGVIGESGSGKSSLLRMINTLEQPDEGKIKIDALLLNDLTKEQQRRVRKKSSMIFQHFNLLYNQTVFQNVHLPLTLTNKKDEKRVFEILDFVQMSGKEQFYPKQLSGGEKQRVAIARALINEPEILLCDEPTSALDGQHAYEIVELLRQVNQRFGTTMVIVSHELAVIKQLCNRAAILEKGQLIETMLISKKQQEQQFPSYYERIKECLGE</sequence>
<dbReference type="InterPro" id="IPR017871">
    <property type="entry name" value="ABC_transporter-like_CS"/>
</dbReference>
<name>A0A1E5L0V6_9ENTE</name>
<protein>
    <submittedName>
        <fullName evidence="12">Metal ABC transporter ATP-binding protein</fullName>
    </submittedName>
</protein>
<evidence type="ECO:0000256" key="9">
    <source>
        <dbReference type="ARBA" id="ARBA00049360"/>
    </source>
</evidence>
<keyword evidence="6" id="KW-1278">Translocase</keyword>
<dbReference type="AlphaFoldDB" id="A0A1E5L0V6"/>
<keyword evidence="4" id="KW-0547">Nucleotide-binding</keyword>
<evidence type="ECO:0000256" key="5">
    <source>
        <dbReference type="ARBA" id="ARBA00022840"/>
    </source>
</evidence>
<evidence type="ECO:0000313" key="12">
    <source>
        <dbReference type="EMBL" id="OEH83746.1"/>
    </source>
</evidence>
<keyword evidence="8" id="KW-0472">Membrane</keyword>
<dbReference type="RefSeq" id="WP_069697274.1">
    <property type="nucleotide sequence ID" value="NZ_JAGGMA010000010.1"/>
</dbReference>
<gene>
    <name evidence="12" type="ORF">BCR26_07945</name>
</gene>
<dbReference type="PANTHER" id="PTHR43166">
    <property type="entry name" value="AMINO ACID IMPORT ATP-BINDING PROTEIN"/>
    <property type="match status" value="1"/>
</dbReference>
<dbReference type="InterPro" id="IPR003593">
    <property type="entry name" value="AAA+_ATPase"/>
</dbReference>
<dbReference type="GO" id="GO:0016887">
    <property type="term" value="F:ATP hydrolysis activity"/>
    <property type="evidence" value="ECO:0007669"/>
    <property type="project" value="InterPro"/>
</dbReference>
<keyword evidence="2" id="KW-0813">Transport</keyword>
<keyword evidence="7" id="KW-0029">Amino-acid transport</keyword>
<dbReference type="OrthoDB" id="9802264at2"/>
<dbReference type="STRING" id="762845.BCR26_07945"/>
<dbReference type="SUPFAM" id="SSF52540">
    <property type="entry name" value="P-loop containing nucleoside triphosphate hydrolases"/>
    <property type="match status" value="1"/>
</dbReference>
<keyword evidence="5 12" id="KW-0067">ATP-binding</keyword>
<dbReference type="EMBL" id="MIEK01000003">
    <property type="protein sequence ID" value="OEH83746.1"/>
    <property type="molecule type" value="Genomic_DNA"/>
</dbReference>
<reference evidence="12 13" key="1">
    <citation type="submission" date="2016-09" db="EMBL/GenBank/DDBJ databases">
        <authorList>
            <person name="Capua I."/>
            <person name="De Benedictis P."/>
            <person name="Joannis T."/>
            <person name="Lombin L.H."/>
            <person name="Cattoli G."/>
        </authorList>
    </citation>
    <scope>NUCLEOTIDE SEQUENCE [LARGE SCALE GENOMIC DNA]</scope>
    <source>
        <strain evidence="12 13">LMG 25899</strain>
    </source>
</reference>
<evidence type="ECO:0000256" key="4">
    <source>
        <dbReference type="ARBA" id="ARBA00022741"/>
    </source>
</evidence>
<proteinExistence type="inferred from homology"/>